<dbReference type="EMBL" id="KZ824304">
    <property type="protein sequence ID" value="RAL09460.1"/>
    <property type="molecule type" value="Genomic_DNA"/>
</dbReference>
<name>A0A395HNX1_ASPHC</name>
<dbReference type="STRING" id="1450537.A0A395HNX1"/>
<accession>A0A395HNX1</accession>
<sequence length="466" mass="50743">MRVNLDQIEFYNGPSQPPCNNRRKSPPTHIPQTFQHFSSTEIVPGPPQANSRKDRPSSGTAYLWNTFDFEIDRLYGVTEHRTTKDTESSIAPIIPATLDIQSDNRGSCLASSEPVLFEDTSATPIPCRPDQLDHVSLDLQENGLPNFVSYSKGAEIAEYLRAPCVTAPASRQAGNATSSLSTTYDCHRESVQESSSITRALSEYSGPINGGMITNQSQSPELSDVLCTSAIDASGRAVSSSRAEAKSDTSGLSSRSNCSNQCPSPENSGARTTRVYNGPLRYPSVAVVVPAPSWKQRRATRASTRAAAAACNKRLRSGQASINRNSPDAFSRRTEGSISKMKKTRTPALRRVSRPSEGSIPASCHCTRDIHGIRGNALLTVVSDSGVKPAYYFTFVPDTSSASHQAHPGGVSGKQRPYTSDENALLVRLKEREAMSWVEIADYFPDRTVSSLQVHYSTKLRHKARD</sequence>
<dbReference type="RefSeq" id="XP_025548614.1">
    <property type="nucleotide sequence ID" value="XM_025696449.1"/>
</dbReference>
<proteinExistence type="predicted"/>
<feature type="region of interest" description="Disordered" evidence="1">
    <location>
        <begin position="318"/>
        <end position="360"/>
    </location>
</feature>
<dbReference type="GeneID" id="37200738"/>
<dbReference type="Gene3D" id="1.10.10.60">
    <property type="entry name" value="Homeodomain-like"/>
    <property type="match status" value="1"/>
</dbReference>
<reference evidence="2 3" key="1">
    <citation type="submission" date="2018-02" db="EMBL/GenBank/DDBJ databases">
        <title>The genomes of Aspergillus section Nigri reveals drivers in fungal speciation.</title>
        <authorList>
            <consortium name="DOE Joint Genome Institute"/>
            <person name="Vesth T.C."/>
            <person name="Nybo J."/>
            <person name="Theobald S."/>
            <person name="Brandl J."/>
            <person name="Frisvad J.C."/>
            <person name="Nielsen K.F."/>
            <person name="Lyhne E.K."/>
            <person name="Kogle M.E."/>
            <person name="Kuo A."/>
            <person name="Riley R."/>
            <person name="Clum A."/>
            <person name="Nolan M."/>
            <person name="Lipzen A."/>
            <person name="Salamov A."/>
            <person name="Henrissat B."/>
            <person name="Wiebenga A."/>
            <person name="De vries R.P."/>
            <person name="Grigoriev I.V."/>
            <person name="Mortensen U.H."/>
            <person name="Andersen M.R."/>
            <person name="Baker S.E."/>
        </authorList>
    </citation>
    <scope>NUCLEOTIDE SEQUENCE [LARGE SCALE GENOMIC DNA]</scope>
    <source>
        <strain evidence="2 3">CBS 101889</strain>
    </source>
</reference>
<evidence type="ECO:0008006" key="4">
    <source>
        <dbReference type="Google" id="ProtNLM"/>
    </source>
</evidence>
<dbReference type="AlphaFoldDB" id="A0A395HNX1"/>
<evidence type="ECO:0000256" key="1">
    <source>
        <dbReference type="SAM" id="MobiDB-lite"/>
    </source>
</evidence>
<dbReference type="InterPro" id="IPR009057">
    <property type="entry name" value="Homeodomain-like_sf"/>
</dbReference>
<dbReference type="OrthoDB" id="4369561at2759"/>
<protein>
    <recommendedName>
        <fullName evidence="4">Myb-like domain-containing protein</fullName>
    </recommendedName>
</protein>
<gene>
    <name evidence="2" type="ORF">BO97DRAFT_416938</name>
</gene>
<dbReference type="Proteomes" id="UP000248961">
    <property type="component" value="Unassembled WGS sequence"/>
</dbReference>
<feature type="region of interest" description="Disordered" evidence="1">
    <location>
        <begin position="1"/>
        <end position="28"/>
    </location>
</feature>
<feature type="compositionally biased region" description="Polar residues" evidence="1">
    <location>
        <begin position="318"/>
        <end position="328"/>
    </location>
</feature>
<feature type="region of interest" description="Disordered" evidence="1">
    <location>
        <begin position="237"/>
        <end position="275"/>
    </location>
</feature>
<keyword evidence="3" id="KW-1185">Reference proteome</keyword>
<evidence type="ECO:0000313" key="3">
    <source>
        <dbReference type="Proteomes" id="UP000248961"/>
    </source>
</evidence>
<organism evidence="2 3">
    <name type="scientific">Aspergillus homomorphus (strain CBS 101889)</name>
    <dbReference type="NCBI Taxonomy" id="1450537"/>
    <lineage>
        <taxon>Eukaryota</taxon>
        <taxon>Fungi</taxon>
        <taxon>Dikarya</taxon>
        <taxon>Ascomycota</taxon>
        <taxon>Pezizomycotina</taxon>
        <taxon>Eurotiomycetes</taxon>
        <taxon>Eurotiomycetidae</taxon>
        <taxon>Eurotiales</taxon>
        <taxon>Aspergillaceae</taxon>
        <taxon>Aspergillus</taxon>
        <taxon>Aspergillus subgen. Circumdati</taxon>
    </lineage>
</organism>
<dbReference type="VEuPathDB" id="FungiDB:BO97DRAFT_416938"/>
<evidence type="ECO:0000313" key="2">
    <source>
        <dbReference type="EMBL" id="RAL09460.1"/>
    </source>
</evidence>
<dbReference type="SUPFAM" id="SSF46689">
    <property type="entry name" value="Homeodomain-like"/>
    <property type="match status" value="1"/>
</dbReference>
<dbReference type="Pfam" id="PF13921">
    <property type="entry name" value="Myb_DNA-bind_6"/>
    <property type="match status" value="1"/>
</dbReference>